<dbReference type="InterPro" id="IPR041492">
    <property type="entry name" value="HAD_2"/>
</dbReference>
<keyword evidence="7 10" id="KW-0378">Hydrolase</keyword>
<sequence>MTQRAPILVFDLDGTLADTAHDLIATLNVLLAREGLPMAPPASARSIVGAGARALIERGFALSGAPLPPERVEPLVVEFLAHYEAHIADESRLFPGALAALDRFGDAGFTLAVCTNKPERMARLLLEKLGAADRFAAICGRGTFPMHKPDPRTLELTIQTAGGDPARAVMVGDSKTDIDTAKGAGAPVVAVDFGYTEIPVTELAPDRVISHFDELWAAAESILPPSAFTRT</sequence>
<organism evidence="11 12">
    <name type="scientific">Methylocystis iwaonis</name>
    <dbReference type="NCBI Taxonomy" id="2885079"/>
    <lineage>
        <taxon>Bacteria</taxon>
        <taxon>Pseudomonadati</taxon>
        <taxon>Pseudomonadota</taxon>
        <taxon>Alphaproteobacteria</taxon>
        <taxon>Hyphomicrobiales</taxon>
        <taxon>Methylocystaceae</taxon>
        <taxon>Methylocystis</taxon>
    </lineage>
</organism>
<dbReference type="InterPro" id="IPR006439">
    <property type="entry name" value="HAD-SF_hydro_IA"/>
</dbReference>
<evidence type="ECO:0000313" key="11">
    <source>
        <dbReference type="EMBL" id="BDV35513.1"/>
    </source>
</evidence>
<dbReference type="SFLD" id="SFLDS00003">
    <property type="entry name" value="Haloacid_Dehalogenase"/>
    <property type="match status" value="1"/>
</dbReference>
<feature type="binding site" evidence="10">
    <location>
        <position position="13"/>
    </location>
    <ligand>
        <name>Mg(2+)</name>
        <dbReference type="ChEBI" id="CHEBI:18420"/>
    </ligand>
</feature>
<dbReference type="SFLD" id="SFLDG01129">
    <property type="entry name" value="C1.5:_HAD__Beta-PGM__Phosphata"/>
    <property type="match status" value="1"/>
</dbReference>
<dbReference type="Pfam" id="PF13419">
    <property type="entry name" value="HAD_2"/>
    <property type="match status" value="1"/>
</dbReference>
<dbReference type="SUPFAM" id="SSF56784">
    <property type="entry name" value="HAD-like"/>
    <property type="match status" value="1"/>
</dbReference>
<evidence type="ECO:0000256" key="2">
    <source>
        <dbReference type="ARBA" id="ARBA00001946"/>
    </source>
</evidence>
<proteinExistence type="inferred from homology"/>
<dbReference type="HAMAP" id="MF_00495">
    <property type="entry name" value="GPH_hydrolase_bact"/>
    <property type="match status" value="1"/>
</dbReference>
<dbReference type="RefSeq" id="WP_281928954.1">
    <property type="nucleotide sequence ID" value="NZ_AP027142.1"/>
</dbReference>
<feature type="binding site" evidence="10">
    <location>
        <position position="173"/>
    </location>
    <ligand>
        <name>Mg(2+)</name>
        <dbReference type="ChEBI" id="CHEBI:18420"/>
    </ligand>
</feature>
<name>A0ABM8EC91_9HYPH</name>
<protein>
    <recommendedName>
        <fullName evidence="5 10">Phosphoglycolate phosphatase</fullName>
        <shortName evidence="10">PGP</shortName>
        <shortName evidence="10">PGPase</shortName>
        <ecNumber evidence="5 10">3.1.3.18</ecNumber>
    </recommendedName>
</protein>
<dbReference type="NCBIfam" id="TIGR01549">
    <property type="entry name" value="HAD-SF-IA-v1"/>
    <property type="match status" value="1"/>
</dbReference>
<dbReference type="Gene3D" id="3.40.50.1000">
    <property type="entry name" value="HAD superfamily/HAD-like"/>
    <property type="match status" value="1"/>
</dbReference>
<evidence type="ECO:0000256" key="9">
    <source>
        <dbReference type="ARBA" id="ARBA00023277"/>
    </source>
</evidence>
<keyword evidence="9 10" id="KW-0119">Carbohydrate metabolism</keyword>
<dbReference type="EC" id="3.1.3.18" evidence="5 10"/>
<dbReference type="InterPro" id="IPR023198">
    <property type="entry name" value="PGP-like_dom2"/>
</dbReference>
<dbReference type="PANTHER" id="PTHR43434">
    <property type="entry name" value="PHOSPHOGLYCOLATE PHOSPHATASE"/>
    <property type="match status" value="1"/>
</dbReference>
<dbReference type="InterPro" id="IPR036412">
    <property type="entry name" value="HAD-like_sf"/>
</dbReference>
<evidence type="ECO:0000313" key="12">
    <source>
        <dbReference type="Proteomes" id="UP001317629"/>
    </source>
</evidence>
<evidence type="ECO:0000256" key="7">
    <source>
        <dbReference type="ARBA" id="ARBA00022801"/>
    </source>
</evidence>
<dbReference type="InterPro" id="IPR050155">
    <property type="entry name" value="HAD-like_hydrolase_sf"/>
</dbReference>
<dbReference type="PRINTS" id="PR00413">
    <property type="entry name" value="HADHALOGNASE"/>
</dbReference>
<dbReference type="InterPro" id="IPR023214">
    <property type="entry name" value="HAD_sf"/>
</dbReference>
<feature type="active site" description="Nucleophile" evidence="10">
    <location>
        <position position="11"/>
    </location>
</feature>
<comment type="function">
    <text evidence="10">Specifically catalyzes the dephosphorylation of 2-phosphoglycolate. Is involved in the dissimilation of the intracellular 2-phosphoglycolate formed during the DNA repair of 3'-phosphoglycolate ends, a major class of DNA lesions induced by oxidative stress.</text>
</comment>
<comment type="similarity">
    <text evidence="4 10">Belongs to the HAD-like hydrolase superfamily. CbbY/CbbZ/Gph/YieH family.</text>
</comment>
<evidence type="ECO:0000256" key="6">
    <source>
        <dbReference type="ARBA" id="ARBA00022723"/>
    </source>
</evidence>
<dbReference type="EMBL" id="AP027142">
    <property type="protein sequence ID" value="BDV35513.1"/>
    <property type="molecule type" value="Genomic_DNA"/>
</dbReference>
<keyword evidence="6 10" id="KW-0479">Metal-binding</keyword>
<evidence type="ECO:0000256" key="3">
    <source>
        <dbReference type="ARBA" id="ARBA00004818"/>
    </source>
</evidence>
<comment type="catalytic activity">
    <reaction evidence="1 10">
        <text>2-phosphoglycolate + H2O = glycolate + phosphate</text>
        <dbReference type="Rhea" id="RHEA:14369"/>
        <dbReference type="ChEBI" id="CHEBI:15377"/>
        <dbReference type="ChEBI" id="CHEBI:29805"/>
        <dbReference type="ChEBI" id="CHEBI:43474"/>
        <dbReference type="ChEBI" id="CHEBI:58033"/>
        <dbReference type="EC" id="3.1.3.18"/>
    </reaction>
</comment>
<keyword evidence="8 10" id="KW-0460">Magnesium</keyword>
<comment type="pathway">
    <text evidence="3 10">Organic acid metabolism; glycolate biosynthesis; glycolate from 2-phosphoglycolate: step 1/1.</text>
</comment>
<dbReference type="PANTHER" id="PTHR43434:SF1">
    <property type="entry name" value="PHOSPHOGLYCOLATE PHOSPHATASE"/>
    <property type="match status" value="1"/>
</dbReference>
<evidence type="ECO:0000256" key="8">
    <source>
        <dbReference type="ARBA" id="ARBA00022842"/>
    </source>
</evidence>
<evidence type="ECO:0000256" key="1">
    <source>
        <dbReference type="ARBA" id="ARBA00000830"/>
    </source>
</evidence>
<reference evidence="11 12" key="1">
    <citation type="journal article" date="2023" name="Int. J. Syst. Evol. Microbiol.">
        <title>Methylocystis iwaonis sp. nov., a type II methane-oxidizing bacterium from surface soil of a rice paddy field in Japan, and emended description of the genus Methylocystis (ex Whittenbury et al. 1970) Bowman et al. 1993.</title>
        <authorList>
            <person name="Kaise H."/>
            <person name="Sawadogo J.B."/>
            <person name="Alam M.S."/>
            <person name="Ueno C."/>
            <person name="Dianou D."/>
            <person name="Shinjo R."/>
            <person name="Asakawa S."/>
        </authorList>
    </citation>
    <scope>NUCLEOTIDE SEQUENCE [LARGE SCALE GENOMIC DNA]</scope>
    <source>
        <strain evidence="11 12">SS37A-Re</strain>
    </source>
</reference>
<keyword evidence="12" id="KW-1185">Reference proteome</keyword>
<evidence type="ECO:0000256" key="5">
    <source>
        <dbReference type="ARBA" id="ARBA00013078"/>
    </source>
</evidence>
<dbReference type="InterPro" id="IPR037512">
    <property type="entry name" value="PGPase_prok"/>
</dbReference>
<accession>A0ABM8EC91</accession>
<gene>
    <name evidence="11" type="primary">gph</name>
    <name evidence="11" type="ORF">SS37A_30420</name>
</gene>
<comment type="cofactor">
    <cofactor evidence="2 10">
        <name>Mg(2+)</name>
        <dbReference type="ChEBI" id="CHEBI:18420"/>
    </cofactor>
</comment>
<dbReference type="Gene3D" id="1.10.150.240">
    <property type="entry name" value="Putative phosphatase, domain 2"/>
    <property type="match status" value="1"/>
</dbReference>
<evidence type="ECO:0000256" key="4">
    <source>
        <dbReference type="ARBA" id="ARBA00006171"/>
    </source>
</evidence>
<feature type="binding site" evidence="10">
    <location>
        <position position="11"/>
    </location>
    <ligand>
        <name>Mg(2+)</name>
        <dbReference type="ChEBI" id="CHEBI:18420"/>
    </ligand>
</feature>
<dbReference type="Proteomes" id="UP001317629">
    <property type="component" value="Chromosome"/>
</dbReference>
<evidence type="ECO:0000256" key="10">
    <source>
        <dbReference type="HAMAP-Rule" id="MF_00495"/>
    </source>
</evidence>